<protein>
    <submittedName>
        <fullName evidence="1">Uncharacterized protein</fullName>
    </submittedName>
</protein>
<dbReference type="Proteomes" id="UP000042527">
    <property type="component" value="Unassembled WGS sequence"/>
</dbReference>
<dbReference type="EMBL" id="CDNC01000023">
    <property type="protein sequence ID" value="CEM62177.1"/>
    <property type="molecule type" value="Genomic_DNA"/>
</dbReference>
<evidence type="ECO:0000313" key="4">
    <source>
        <dbReference type="Proteomes" id="UP000323594"/>
    </source>
</evidence>
<organism evidence="1 3">
    <name type="scientific">Treponema phagedenis</name>
    <dbReference type="NCBI Taxonomy" id="162"/>
    <lineage>
        <taxon>Bacteria</taxon>
        <taxon>Pseudomonadati</taxon>
        <taxon>Spirochaetota</taxon>
        <taxon>Spirochaetia</taxon>
        <taxon>Spirochaetales</taxon>
        <taxon>Treponemataceae</taxon>
        <taxon>Treponema</taxon>
    </lineage>
</organism>
<evidence type="ECO:0000313" key="3">
    <source>
        <dbReference type="Proteomes" id="UP000042527"/>
    </source>
</evidence>
<keyword evidence="3" id="KW-1185">Reference proteome</keyword>
<sequence>MYSFYNTPLLRKMAKRAKESLQSDCIKFYALLDNKAGYRAAQALNATHLREANVFLSRSPDHFEAAISAAK</sequence>
<accession>A0A0B7GX68</accession>
<name>A0A0B7GX68_TREPH</name>
<gene>
    <name evidence="2" type="ORF">FUT82_05500</name>
    <name evidence="1" type="ORF">TPHV1_30072</name>
</gene>
<dbReference type="Proteomes" id="UP000323594">
    <property type="component" value="Chromosome"/>
</dbReference>
<reference evidence="1" key="2">
    <citation type="submission" date="2015-01" db="EMBL/GenBank/DDBJ databases">
        <authorList>
            <person name="Xiang T."/>
            <person name="Song Y."/>
            <person name="Huang L."/>
            <person name="Wang B."/>
            <person name="Wu P."/>
        </authorList>
    </citation>
    <scope>NUCLEOTIDE SEQUENCE [LARGE SCALE GENOMIC DNA]</scope>
    <source>
        <strain evidence="1">V1</strain>
    </source>
</reference>
<evidence type="ECO:0000313" key="1">
    <source>
        <dbReference type="EMBL" id="CEM62177.1"/>
    </source>
</evidence>
<proteinExistence type="predicted"/>
<reference evidence="2 4" key="3">
    <citation type="submission" date="2019-08" db="EMBL/GenBank/DDBJ databases">
        <authorList>
            <person name="Kuhnert P."/>
        </authorList>
    </citation>
    <scope>NUCLEOTIDE SEQUENCE [LARGE SCALE GENOMIC DNA]</scope>
    <source>
        <strain evidence="2 4">B36.5</strain>
    </source>
</reference>
<dbReference type="GeneID" id="57752451"/>
<dbReference type="AlphaFoldDB" id="A0A0B7GX68"/>
<evidence type="ECO:0000313" key="2">
    <source>
        <dbReference type="EMBL" id="QEJ97508.1"/>
    </source>
</evidence>
<dbReference type="RefSeq" id="WP_024752262.1">
    <property type="nucleotide sequence ID" value="NZ_CDNC01000023.1"/>
</dbReference>
<reference evidence="3" key="1">
    <citation type="submission" date="2015-01" db="EMBL/GenBank/DDBJ databases">
        <authorList>
            <person name="Manzoor Shahid"/>
            <person name="Zubair Saima"/>
        </authorList>
    </citation>
    <scope>NUCLEOTIDE SEQUENCE [LARGE SCALE GENOMIC DNA]</scope>
    <source>
        <strain evidence="3">V1</strain>
    </source>
</reference>
<dbReference type="EMBL" id="CP042817">
    <property type="protein sequence ID" value="QEJ97508.1"/>
    <property type="molecule type" value="Genomic_DNA"/>
</dbReference>